<sequence>MALRFLVAVGHSLLRVAGRPIPVLYGSLLICSLFAVPQASGFCVFLSHPVAASTPVLAVDRRISDRPVLGTSPPVVASVGLEFFVLPFPSRLNLLFLDVCRIVWVGACVASSTTSTTILSIPSRKKNVKTGRREVSGLRLTVVQSHHRQAQVALLRLQHGMRLWKAYNAPLAV</sequence>
<evidence type="ECO:0000313" key="2">
    <source>
        <dbReference type="Proteomes" id="UP000717696"/>
    </source>
</evidence>
<evidence type="ECO:0000313" key="1">
    <source>
        <dbReference type="EMBL" id="KAH7144616.1"/>
    </source>
</evidence>
<reference evidence="1" key="1">
    <citation type="journal article" date="2021" name="Nat. Commun.">
        <title>Genetic determinants of endophytism in the Arabidopsis root mycobiome.</title>
        <authorList>
            <person name="Mesny F."/>
            <person name="Miyauchi S."/>
            <person name="Thiergart T."/>
            <person name="Pickel B."/>
            <person name="Atanasova L."/>
            <person name="Karlsson M."/>
            <person name="Huettel B."/>
            <person name="Barry K.W."/>
            <person name="Haridas S."/>
            <person name="Chen C."/>
            <person name="Bauer D."/>
            <person name="Andreopoulos W."/>
            <person name="Pangilinan J."/>
            <person name="LaButti K."/>
            <person name="Riley R."/>
            <person name="Lipzen A."/>
            <person name="Clum A."/>
            <person name="Drula E."/>
            <person name="Henrissat B."/>
            <person name="Kohler A."/>
            <person name="Grigoriev I.V."/>
            <person name="Martin F.M."/>
            <person name="Hacquard S."/>
        </authorList>
    </citation>
    <scope>NUCLEOTIDE SEQUENCE</scope>
    <source>
        <strain evidence="1">MPI-CAGE-AT-0021</strain>
    </source>
</reference>
<keyword evidence="2" id="KW-1185">Reference proteome</keyword>
<comment type="caution">
    <text evidence="1">The sequence shown here is derived from an EMBL/GenBank/DDBJ whole genome shotgun (WGS) entry which is preliminary data.</text>
</comment>
<dbReference type="AlphaFoldDB" id="A0A9P9J1H4"/>
<protein>
    <submittedName>
        <fullName evidence="1">Uncharacterized protein</fullName>
    </submittedName>
</protein>
<organism evidence="1 2">
    <name type="scientific">Dactylonectria estremocensis</name>
    <dbReference type="NCBI Taxonomy" id="1079267"/>
    <lineage>
        <taxon>Eukaryota</taxon>
        <taxon>Fungi</taxon>
        <taxon>Dikarya</taxon>
        <taxon>Ascomycota</taxon>
        <taxon>Pezizomycotina</taxon>
        <taxon>Sordariomycetes</taxon>
        <taxon>Hypocreomycetidae</taxon>
        <taxon>Hypocreales</taxon>
        <taxon>Nectriaceae</taxon>
        <taxon>Dactylonectria</taxon>
    </lineage>
</organism>
<dbReference type="EMBL" id="JAGMUU010000010">
    <property type="protein sequence ID" value="KAH7144616.1"/>
    <property type="molecule type" value="Genomic_DNA"/>
</dbReference>
<gene>
    <name evidence="1" type="ORF">B0J13DRAFT_48130</name>
</gene>
<name>A0A9P9J1H4_9HYPO</name>
<accession>A0A9P9J1H4</accession>
<proteinExistence type="predicted"/>
<dbReference type="Proteomes" id="UP000717696">
    <property type="component" value="Unassembled WGS sequence"/>
</dbReference>